<name>A0A0F9AAS2_9ZZZZ</name>
<accession>A0A0F9AAS2</accession>
<evidence type="ECO:0000313" key="1">
    <source>
        <dbReference type="EMBL" id="KKL06545.1"/>
    </source>
</evidence>
<gene>
    <name evidence="1" type="ORF">LCGC14_2594960</name>
</gene>
<proteinExistence type="predicted"/>
<sequence>MAFPAAPVEAGADKIHFLTSDGNTAKGWFSVYAAATTTASSAVGFAAVATHVHDDPAAESGGLPSGSAPLVLVGGVRDDALGGLTPAAGDSVYLLVDANGALWTHDDAIDNLAGVVYADDGNWTNNVSTHLLVGGVYQSGGNTITDGDVGPLEVDSAGRLKVSIEVDNVGIGGGTQYTEDVATANPQVGTATMMERDDVLSAVTPVAGDWIGLRGSAEGALWVQDFNSDALLAKLTAAAASFVKLEDVASANADAGVPAMARRTASPADTSGANLDYEMLQMDNGRLWVSSQLLSGAVASGAYASGALASGSIASGALASGALASGSVASGALAAGAVAAGATSFV</sequence>
<reference evidence="1" key="1">
    <citation type="journal article" date="2015" name="Nature">
        <title>Complex archaea that bridge the gap between prokaryotes and eukaryotes.</title>
        <authorList>
            <person name="Spang A."/>
            <person name="Saw J.H."/>
            <person name="Jorgensen S.L."/>
            <person name="Zaremba-Niedzwiedzka K."/>
            <person name="Martijn J."/>
            <person name="Lind A.E."/>
            <person name="van Eijk R."/>
            <person name="Schleper C."/>
            <person name="Guy L."/>
            <person name="Ettema T.J."/>
        </authorList>
    </citation>
    <scope>NUCLEOTIDE SEQUENCE</scope>
</reference>
<organism evidence="1">
    <name type="scientific">marine sediment metagenome</name>
    <dbReference type="NCBI Taxonomy" id="412755"/>
    <lineage>
        <taxon>unclassified sequences</taxon>
        <taxon>metagenomes</taxon>
        <taxon>ecological metagenomes</taxon>
    </lineage>
</organism>
<comment type="caution">
    <text evidence="1">The sequence shown here is derived from an EMBL/GenBank/DDBJ whole genome shotgun (WGS) entry which is preliminary data.</text>
</comment>
<protein>
    <submittedName>
        <fullName evidence="1">Uncharacterized protein</fullName>
    </submittedName>
</protein>
<feature type="non-terminal residue" evidence="1">
    <location>
        <position position="346"/>
    </location>
</feature>
<dbReference type="EMBL" id="LAZR01043661">
    <property type="protein sequence ID" value="KKL06545.1"/>
    <property type="molecule type" value="Genomic_DNA"/>
</dbReference>
<dbReference type="AlphaFoldDB" id="A0A0F9AAS2"/>